<reference evidence="1" key="2">
    <citation type="journal article" date="2015" name="Fish Shellfish Immunol.">
        <title>Early steps in the European eel (Anguilla anguilla)-Vibrio vulnificus interaction in the gills: Role of the RtxA13 toxin.</title>
        <authorList>
            <person name="Callol A."/>
            <person name="Pajuelo D."/>
            <person name="Ebbesson L."/>
            <person name="Teles M."/>
            <person name="MacKenzie S."/>
            <person name="Amaro C."/>
        </authorList>
    </citation>
    <scope>NUCLEOTIDE SEQUENCE</scope>
</reference>
<sequence length="54" mass="6101">MYVITLDYVRCFLKICLAYTHNCAVYIHTICPKVCGHPLIWGCVSWLGLVPSEG</sequence>
<protein>
    <submittedName>
        <fullName evidence="1">Uncharacterized protein</fullName>
    </submittedName>
</protein>
<proteinExistence type="predicted"/>
<organism evidence="1">
    <name type="scientific">Anguilla anguilla</name>
    <name type="common">European freshwater eel</name>
    <name type="synonym">Muraena anguilla</name>
    <dbReference type="NCBI Taxonomy" id="7936"/>
    <lineage>
        <taxon>Eukaryota</taxon>
        <taxon>Metazoa</taxon>
        <taxon>Chordata</taxon>
        <taxon>Craniata</taxon>
        <taxon>Vertebrata</taxon>
        <taxon>Euteleostomi</taxon>
        <taxon>Actinopterygii</taxon>
        <taxon>Neopterygii</taxon>
        <taxon>Teleostei</taxon>
        <taxon>Anguilliformes</taxon>
        <taxon>Anguillidae</taxon>
        <taxon>Anguilla</taxon>
    </lineage>
</organism>
<dbReference type="EMBL" id="GBXM01035008">
    <property type="protein sequence ID" value="JAH73569.1"/>
    <property type="molecule type" value="Transcribed_RNA"/>
</dbReference>
<dbReference type="AlphaFoldDB" id="A0A0E9V623"/>
<accession>A0A0E9V623</accession>
<reference evidence="1" key="1">
    <citation type="submission" date="2014-11" db="EMBL/GenBank/DDBJ databases">
        <authorList>
            <person name="Amaro Gonzalez C."/>
        </authorList>
    </citation>
    <scope>NUCLEOTIDE SEQUENCE</scope>
</reference>
<evidence type="ECO:0000313" key="1">
    <source>
        <dbReference type="EMBL" id="JAH73569.1"/>
    </source>
</evidence>
<name>A0A0E9V623_ANGAN</name>